<evidence type="ECO:0000313" key="2">
    <source>
        <dbReference type="EMBL" id="GAA6195619.1"/>
    </source>
</evidence>
<name>A0ABQ0AIF3_9RHOB</name>
<sequence>MIPVRLWGWVLRNLPGIALVTMLAGVVWFIGDAFNDRTRLRGELAAVQSDLATAQASLQQAAETARIHRAHLDRAADEARAWVALSDDLQQMEGRDAPLSPLLAATARRLFRSGQ</sequence>
<gene>
    <name evidence="2" type="ORF">NBRC116598_10630</name>
</gene>
<organism evidence="2 3">
    <name type="scientific">Pseudophaeobacter arcticus</name>
    <dbReference type="NCBI Taxonomy" id="385492"/>
    <lineage>
        <taxon>Bacteria</taxon>
        <taxon>Pseudomonadati</taxon>
        <taxon>Pseudomonadota</taxon>
        <taxon>Alphaproteobacteria</taxon>
        <taxon>Rhodobacterales</taxon>
        <taxon>Paracoccaceae</taxon>
        <taxon>Pseudophaeobacter</taxon>
    </lineage>
</organism>
<keyword evidence="1" id="KW-0812">Transmembrane</keyword>
<proteinExistence type="predicted"/>
<keyword evidence="1" id="KW-1133">Transmembrane helix</keyword>
<accession>A0ABQ0AIF3</accession>
<dbReference type="RefSeq" id="WP_353397684.1">
    <property type="nucleotide sequence ID" value="NZ_BAABWU010000003.1"/>
</dbReference>
<keyword evidence="3" id="KW-1185">Reference proteome</keyword>
<dbReference type="Proteomes" id="UP001441944">
    <property type="component" value="Unassembled WGS sequence"/>
</dbReference>
<feature type="transmembrane region" description="Helical" evidence="1">
    <location>
        <begin position="6"/>
        <end position="31"/>
    </location>
</feature>
<dbReference type="EMBL" id="BAABWU010000003">
    <property type="protein sequence ID" value="GAA6195619.1"/>
    <property type="molecule type" value="Genomic_DNA"/>
</dbReference>
<evidence type="ECO:0000256" key="1">
    <source>
        <dbReference type="SAM" id="Phobius"/>
    </source>
</evidence>
<evidence type="ECO:0000313" key="3">
    <source>
        <dbReference type="Proteomes" id="UP001441944"/>
    </source>
</evidence>
<keyword evidence="1" id="KW-0472">Membrane</keyword>
<reference evidence="2 3" key="1">
    <citation type="submission" date="2024-04" db="EMBL/GenBank/DDBJ databases">
        <title>Draft genome sequence of Pseudophaeobacter arcticus NBRC 116598.</title>
        <authorList>
            <person name="Miyakawa T."/>
            <person name="Kusuya Y."/>
            <person name="Miura T."/>
        </authorList>
    </citation>
    <scope>NUCLEOTIDE SEQUENCE [LARGE SCALE GENOMIC DNA]</scope>
    <source>
        <strain evidence="2 3">SU-CL00105</strain>
    </source>
</reference>
<comment type="caution">
    <text evidence="2">The sequence shown here is derived from an EMBL/GenBank/DDBJ whole genome shotgun (WGS) entry which is preliminary data.</text>
</comment>
<protein>
    <submittedName>
        <fullName evidence="2">Uncharacterized protein</fullName>
    </submittedName>
</protein>